<proteinExistence type="predicted"/>
<protein>
    <submittedName>
        <fullName evidence="2">Jg22121 protein</fullName>
    </submittedName>
</protein>
<dbReference type="AlphaFoldDB" id="A0A8S4QFI1"/>
<evidence type="ECO:0000313" key="2">
    <source>
        <dbReference type="EMBL" id="CAH2208024.1"/>
    </source>
</evidence>
<name>A0A8S4QFI1_9NEOP</name>
<evidence type="ECO:0000256" key="1">
    <source>
        <dbReference type="SAM" id="SignalP"/>
    </source>
</evidence>
<keyword evidence="1" id="KW-0732">Signal</keyword>
<gene>
    <name evidence="2" type="primary">jg22121</name>
    <name evidence="2" type="ORF">PAEG_LOCUS641</name>
</gene>
<dbReference type="Proteomes" id="UP000838756">
    <property type="component" value="Unassembled WGS sequence"/>
</dbReference>
<feature type="signal peptide" evidence="1">
    <location>
        <begin position="1"/>
        <end position="22"/>
    </location>
</feature>
<keyword evidence="3" id="KW-1185">Reference proteome</keyword>
<comment type="caution">
    <text evidence="2">The sequence shown here is derived from an EMBL/GenBank/DDBJ whole genome shotgun (WGS) entry which is preliminary data.</text>
</comment>
<sequence length="153" mass="17536">SLHHEPCIVLFALIALKKFALTSVNKLKIKSRLDQCPENPLLVLENYDNSNDCDWRQVGFCAKWALDNIFRVQSNRAVFPWVGSNVKSLQKNPSLVENEIEIVWKKNFLIPKSHSTNKTLLKAIAERFTLVKLKLPMENALVSRFDQSNSVQT</sequence>
<feature type="chain" id="PRO_5035761190" evidence="1">
    <location>
        <begin position="23"/>
        <end position="153"/>
    </location>
</feature>
<organism evidence="2 3">
    <name type="scientific">Pararge aegeria aegeria</name>
    <dbReference type="NCBI Taxonomy" id="348720"/>
    <lineage>
        <taxon>Eukaryota</taxon>
        <taxon>Metazoa</taxon>
        <taxon>Ecdysozoa</taxon>
        <taxon>Arthropoda</taxon>
        <taxon>Hexapoda</taxon>
        <taxon>Insecta</taxon>
        <taxon>Pterygota</taxon>
        <taxon>Neoptera</taxon>
        <taxon>Endopterygota</taxon>
        <taxon>Lepidoptera</taxon>
        <taxon>Glossata</taxon>
        <taxon>Ditrysia</taxon>
        <taxon>Papilionoidea</taxon>
        <taxon>Nymphalidae</taxon>
        <taxon>Satyrinae</taxon>
        <taxon>Satyrini</taxon>
        <taxon>Parargina</taxon>
        <taxon>Pararge</taxon>
    </lineage>
</organism>
<accession>A0A8S4QFI1</accession>
<reference evidence="2" key="1">
    <citation type="submission" date="2022-03" db="EMBL/GenBank/DDBJ databases">
        <authorList>
            <person name="Lindestad O."/>
        </authorList>
    </citation>
    <scope>NUCLEOTIDE SEQUENCE</scope>
</reference>
<feature type="non-terminal residue" evidence="2">
    <location>
        <position position="1"/>
    </location>
</feature>
<dbReference type="EMBL" id="CAKXAJ010002008">
    <property type="protein sequence ID" value="CAH2208024.1"/>
    <property type="molecule type" value="Genomic_DNA"/>
</dbReference>
<evidence type="ECO:0000313" key="3">
    <source>
        <dbReference type="Proteomes" id="UP000838756"/>
    </source>
</evidence>